<dbReference type="Pfam" id="PF01070">
    <property type="entry name" value="FMN_dh"/>
    <property type="match status" value="1"/>
</dbReference>
<evidence type="ECO:0000256" key="4">
    <source>
        <dbReference type="ARBA" id="ARBA00022630"/>
    </source>
</evidence>
<dbReference type="InterPro" id="IPR008259">
    <property type="entry name" value="FMN_hydac_DH_AS"/>
</dbReference>
<evidence type="ECO:0000256" key="15">
    <source>
        <dbReference type="PIRSR" id="PIRSR000138-2"/>
    </source>
</evidence>
<evidence type="ECO:0000256" key="10">
    <source>
        <dbReference type="ARBA" id="ARBA00050549"/>
    </source>
</evidence>
<evidence type="ECO:0000256" key="5">
    <source>
        <dbReference type="ARBA" id="ARBA00022643"/>
    </source>
</evidence>
<keyword evidence="6 17" id="KW-0560">Oxidoreductase</keyword>
<dbReference type="PANTHER" id="PTHR10578">
    <property type="entry name" value="S -2-HYDROXY-ACID OXIDASE-RELATED"/>
    <property type="match status" value="1"/>
</dbReference>
<comment type="catalytic activity">
    <reaction evidence="11">
        <text>2-hydroxyoctadecanoate + O2 = 2-oxooctadecanoate + H2O2</text>
        <dbReference type="Rhea" id="RHEA:68964"/>
        <dbReference type="ChEBI" id="CHEBI:15379"/>
        <dbReference type="ChEBI" id="CHEBI:16240"/>
        <dbReference type="ChEBI" id="CHEBI:17162"/>
        <dbReference type="ChEBI" id="CHEBI:76724"/>
    </reaction>
</comment>
<comment type="cofactor">
    <cofactor evidence="2">
        <name>FMN</name>
        <dbReference type="ChEBI" id="CHEBI:58210"/>
    </cofactor>
</comment>
<feature type="binding site" evidence="15">
    <location>
        <position position="128"/>
    </location>
    <ligand>
        <name>FMN</name>
        <dbReference type="ChEBI" id="CHEBI:58210"/>
    </ligand>
</feature>
<dbReference type="EC" id="1.1.3.15" evidence="3"/>
<dbReference type="InterPro" id="IPR012133">
    <property type="entry name" value="Alpha-hydoxy_acid_DH_FMN"/>
</dbReference>
<comment type="catalytic activity">
    <reaction evidence="9">
        <text>(S)-lactate + O2 = pyruvate + H2O2</text>
        <dbReference type="Rhea" id="RHEA:55868"/>
        <dbReference type="ChEBI" id="CHEBI:15361"/>
        <dbReference type="ChEBI" id="CHEBI:15379"/>
        <dbReference type="ChEBI" id="CHEBI:16240"/>
        <dbReference type="ChEBI" id="CHEBI:16651"/>
    </reaction>
    <physiologicalReaction direction="left-to-right" evidence="9">
        <dbReference type="Rhea" id="RHEA:55869"/>
    </physiologicalReaction>
</comment>
<feature type="domain" description="FMN hydroxy acid dehydrogenase" evidence="16">
    <location>
        <begin position="20"/>
        <end position="389"/>
    </location>
</feature>
<dbReference type="GO" id="GO:0003973">
    <property type="term" value="F:(S)-2-hydroxy-acid oxidase activity"/>
    <property type="evidence" value="ECO:0007669"/>
    <property type="project" value="UniProtKB-EC"/>
</dbReference>
<evidence type="ECO:0000313" key="17">
    <source>
        <dbReference type="EMBL" id="MCI0182661.1"/>
    </source>
</evidence>
<sequence length="390" mass="42101">MTTYGLDTQFKIYASGLMGANSSLPVSFSDWEQAARSVLADGPFGYVAGGAGAEDTMKANRDAFSGYAIRPRMLNDVSDRDLTTTILGQPFSIPLALAPIGVQSIIHPDAERAPARAAADLDVPFILSTVSSVSIEDIAKEMNHATRWFQLYPGKDPEVIDSMIARAQQSGYSAIVVTVDTTMLAWRELDLKNAYLPFLQGEGIANYVSDPVFISRLKESPKVNPSAAIELFLKIYVNPGFTWADLKQLRDKVTLPMFIKGITHPDDAKRALEIGMDGIIVSNHGGRQVDGAISALSGLVEIRKVVQDDVPLLFDSGIRHAADIVKALALGAKAVLLGRPYAYAMATAGEQGVHRLLTHLRAELDLQLSLAGVRSVADINESHITSISPR</sequence>
<feature type="binding site" evidence="15">
    <location>
        <position position="46"/>
    </location>
    <ligand>
        <name>glyoxylate</name>
        <dbReference type="ChEBI" id="CHEBI:36655"/>
    </ligand>
</feature>
<evidence type="ECO:0000256" key="12">
    <source>
        <dbReference type="ARBA" id="ARBA00052949"/>
    </source>
</evidence>
<evidence type="ECO:0000256" key="8">
    <source>
        <dbReference type="ARBA" id="ARBA00029513"/>
    </source>
</evidence>
<evidence type="ECO:0000256" key="14">
    <source>
        <dbReference type="PIRSR" id="PIRSR000138-1"/>
    </source>
</evidence>
<dbReference type="SUPFAM" id="SSF51395">
    <property type="entry name" value="FMN-linked oxidoreductases"/>
    <property type="match status" value="1"/>
</dbReference>
<feature type="binding site" evidence="15">
    <location>
        <position position="260"/>
    </location>
    <ligand>
        <name>glyoxylate</name>
        <dbReference type="ChEBI" id="CHEBI:36655"/>
    </ligand>
</feature>
<evidence type="ECO:0000259" key="16">
    <source>
        <dbReference type="PROSITE" id="PS51349"/>
    </source>
</evidence>
<feature type="binding site" evidence="15">
    <location>
        <position position="178"/>
    </location>
    <ligand>
        <name>FMN</name>
        <dbReference type="ChEBI" id="CHEBI:58210"/>
    </ligand>
</feature>
<comment type="catalytic activity">
    <reaction evidence="1">
        <text>a (2S)-2-hydroxycarboxylate + O2 = a 2-oxocarboxylate + H2O2</text>
        <dbReference type="Rhea" id="RHEA:16789"/>
        <dbReference type="ChEBI" id="CHEBI:15379"/>
        <dbReference type="ChEBI" id="CHEBI:16240"/>
        <dbReference type="ChEBI" id="CHEBI:35179"/>
        <dbReference type="ChEBI" id="CHEBI:58123"/>
        <dbReference type="EC" id="1.1.3.15"/>
    </reaction>
</comment>
<evidence type="ECO:0000256" key="3">
    <source>
        <dbReference type="ARBA" id="ARBA00013087"/>
    </source>
</evidence>
<evidence type="ECO:0000256" key="7">
    <source>
        <dbReference type="ARBA" id="ARBA00024042"/>
    </source>
</evidence>
<name>A0A9X1V6Y7_9BACL</name>
<dbReference type="PANTHER" id="PTHR10578:SF143">
    <property type="entry name" value="FMN-DEPENDENT ALPHA-HYDROXY ACID DEHYDROGENASE PB1A11.03"/>
    <property type="match status" value="1"/>
</dbReference>
<keyword evidence="18" id="KW-1185">Reference proteome</keyword>
<evidence type="ECO:0000256" key="6">
    <source>
        <dbReference type="ARBA" id="ARBA00023002"/>
    </source>
</evidence>
<dbReference type="Proteomes" id="UP001139263">
    <property type="component" value="Unassembled WGS sequence"/>
</dbReference>
<evidence type="ECO:0000313" key="18">
    <source>
        <dbReference type="Proteomes" id="UP001139263"/>
    </source>
</evidence>
<feature type="binding site" evidence="15">
    <location>
        <position position="187"/>
    </location>
    <ligand>
        <name>glyoxylate</name>
        <dbReference type="ChEBI" id="CHEBI:36655"/>
    </ligand>
</feature>
<dbReference type="AlphaFoldDB" id="A0A9X1V6Y7"/>
<organism evidence="17 18">
    <name type="scientific">Sulfoacidibacillus ferrooxidans</name>
    <dbReference type="NCBI Taxonomy" id="2005001"/>
    <lineage>
        <taxon>Bacteria</taxon>
        <taxon>Bacillati</taxon>
        <taxon>Bacillota</taxon>
        <taxon>Bacilli</taxon>
        <taxon>Bacillales</taxon>
        <taxon>Alicyclobacillaceae</taxon>
        <taxon>Sulfoacidibacillus</taxon>
    </lineage>
</organism>
<feature type="binding site" evidence="15">
    <location>
        <begin position="99"/>
        <end position="101"/>
    </location>
    <ligand>
        <name>FMN</name>
        <dbReference type="ChEBI" id="CHEBI:58210"/>
    </ligand>
</feature>
<dbReference type="InterPro" id="IPR000262">
    <property type="entry name" value="FMN-dep_DH"/>
</dbReference>
<gene>
    <name evidence="17" type="ORF">MM817_00927</name>
</gene>
<dbReference type="InterPro" id="IPR037396">
    <property type="entry name" value="FMN_HAD"/>
</dbReference>
<feature type="binding site" evidence="15">
    <location>
        <position position="287"/>
    </location>
    <ligand>
        <name>glyoxylate</name>
        <dbReference type="ChEBI" id="CHEBI:36655"/>
    </ligand>
</feature>
<proteinExistence type="inferred from homology"/>
<dbReference type="EMBL" id="JALBUF010000001">
    <property type="protein sequence ID" value="MCI0182661.1"/>
    <property type="molecule type" value="Genomic_DNA"/>
</dbReference>
<evidence type="ECO:0000256" key="9">
    <source>
        <dbReference type="ARBA" id="ARBA00048754"/>
    </source>
</evidence>
<feature type="binding site" evidence="15">
    <location>
        <position position="282"/>
    </location>
    <ligand>
        <name>FMN</name>
        <dbReference type="ChEBI" id="CHEBI:58210"/>
    </ligand>
</feature>
<feature type="binding site" evidence="15">
    <location>
        <begin position="315"/>
        <end position="319"/>
    </location>
    <ligand>
        <name>FMN</name>
        <dbReference type="ChEBI" id="CHEBI:58210"/>
    </ligand>
</feature>
<reference evidence="17" key="1">
    <citation type="submission" date="2022-03" db="EMBL/GenBank/DDBJ databases">
        <title>Draft Genome Sequence of Firmicute Strain S0AB, a Heterotrophic Iron/Sulfur-Oxidizing Extreme Acidophile.</title>
        <authorList>
            <person name="Vergara E."/>
            <person name="Pakostova E."/>
            <person name="Johnson D.B."/>
            <person name="Holmes D.S."/>
        </authorList>
    </citation>
    <scope>NUCLEOTIDE SEQUENCE</scope>
    <source>
        <strain evidence="17">S0AB</strain>
    </source>
</reference>
<feature type="binding site" evidence="15">
    <location>
        <position position="150"/>
    </location>
    <ligand>
        <name>FMN</name>
        <dbReference type="ChEBI" id="CHEBI:58210"/>
    </ligand>
</feature>
<feature type="binding site" evidence="15">
    <location>
        <position position="152"/>
    </location>
    <ligand>
        <name>glyoxylate</name>
        <dbReference type="ChEBI" id="CHEBI:36655"/>
    </ligand>
</feature>
<comment type="catalytic activity">
    <reaction evidence="12">
        <text>2-hydroxyoctanoate + O2 = 2-oxooctanoate + H2O2</text>
        <dbReference type="Rhea" id="RHEA:67940"/>
        <dbReference type="ChEBI" id="CHEBI:15379"/>
        <dbReference type="ChEBI" id="CHEBI:16240"/>
        <dbReference type="ChEBI" id="CHEBI:133514"/>
        <dbReference type="ChEBI" id="CHEBI:176689"/>
    </reaction>
</comment>
<dbReference type="InterPro" id="IPR013785">
    <property type="entry name" value="Aldolase_TIM"/>
</dbReference>
<feature type="binding site" evidence="15">
    <location>
        <position position="284"/>
    </location>
    <ligand>
        <name>glyoxylate</name>
        <dbReference type="ChEBI" id="CHEBI:36655"/>
    </ligand>
</feature>
<keyword evidence="5 15" id="KW-0288">FMN</keyword>
<dbReference type="FunFam" id="3.20.20.70:FF:000029">
    <property type="entry name" value="L-lactate dehydrogenase"/>
    <property type="match status" value="1"/>
</dbReference>
<feature type="active site" description="Proton acceptor" evidence="14">
    <location>
        <position position="284"/>
    </location>
</feature>
<evidence type="ECO:0000256" key="11">
    <source>
        <dbReference type="ARBA" id="ARBA00050773"/>
    </source>
</evidence>
<comment type="similarity">
    <text evidence="7">Belongs to the FMN-dependent alpha-hydroxy acid dehydrogenase family.</text>
</comment>
<protein>
    <recommendedName>
        <fullName evidence="8">L-lactate oxidase</fullName>
        <ecNumber evidence="3">1.1.3.15</ecNumber>
    </recommendedName>
    <alternativeName>
        <fullName evidence="13">(S)-2-hydroxy-acid oxidase</fullName>
    </alternativeName>
</protein>
<dbReference type="PROSITE" id="PS51349">
    <property type="entry name" value="FMN_HYDROXY_ACID_DH_2"/>
    <property type="match status" value="1"/>
</dbReference>
<accession>A0A9X1V6Y7</accession>
<dbReference type="PIRSF" id="PIRSF000138">
    <property type="entry name" value="Al-hdrx_acd_dh"/>
    <property type="match status" value="1"/>
</dbReference>
<comment type="catalytic activity">
    <reaction evidence="10">
        <text>mandelate + O2 = phenylglyoxylate + H2O2</text>
        <dbReference type="Rhea" id="RHEA:68968"/>
        <dbReference type="ChEBI" id="CHEBI:15379"/>
        <dbReference type="ChEBI" id="CHEBI:16240"/>
        <dbReference type="ChEBI" id="CHEBI:25147"/>
        <dbReference type="ChEBI" id="CHEBI:36656"/>
    </reaction>
</comment>
<comment type="caution">
    <text evidence="17">The sequence shown here is derived from an EMBL/GenBank/DDBJ whole genome shotgun (WGS) entry which is preliminary data.</text>
</comment>
<evidence type="ECO:0000256" key="13">
    <source>
        <dbReference type="ARBA" id="ARBA00079803"/>
    </source>
</evidence>
<feature type="binding site" evidence="15">
    <location>
        <begin position="338"/>
        <end position="339"/>
    </location>
    <ligand>
        <name>FMN</name>
        <dbReference type="ChEBI" id="CHEBI:58210"/>
    </ligand>
</feature>
<dbReference type="GO" id="GO:0010181">
    <property type="term" value="F:FMN binding"/>
    <property type="evidence" value="ECO:0007669"/>
    <property type="project" value="InterPro"/>
</dbReference>
<dbReference type="Gene3D" id="3.20.20.70">
    <property type="entry name" value="Aldolase class I"/>
    <property type="match status" value="1"/>
</dbReference>
<evidence type="ECO:0000256" key="1">
    <source>
        <dbReference type="ARBA" id="ARBA00000616"/>
    </source>
</evidence>
<dbReference type="RefSeq" id="WP_241712230.1">
    <property type="nucleotide sequence ID" value="NZ_JALBUF010000001.1"/>
</dbReference>
<evidence type="ECO:0000256" key="2">
    <source>
        <dbReference type="ARBA" id="ARBA00001917"/>
    </source>
</evidence>
<dbReference type="PROSITE" id="PS00557">
    <property type="entry name" value="FMN_HYDROXY_ACID_DH_1"/>
    <property type="match status" value="1"/>
</dbReference>
<keyword evidence="4 15" id="KW-0285">Flavoprotein</keyword>